<feature type="signal peptide" evidence="1">
    <location>
        <begin position="1"/>
        <end position="26"/>
    </location>
</feature>
<feature type="chain" id="PRO_5018211314" description="Copper amine oxidase" evidence="1">
    <location>
        <begin position="27"/>
        <end position="200"/>
    </location>
</feature>
<comment type="caution">
    <text evidence="2">The sequence shown here is derived from an EMBL/GenBank/DDBJ whole genome shotgun (WGS) entry which is preliminary data.</text>
</comment>
<keyword evidence="1" id="KW-0732">Signal</keyword>
<protein>
    <recommendedName>
        <fullName evidence="4">Copper amine oxidase</fullName>
    </recommendedName>
</protein>
<reference evidence="2 3" key="1">
    <citation type="submission" date="2018-10" db="EMBL/GenBank/DDBJ databases">
        <title>Phylogenomics of Brevibacillus.</title>
        <authorList>
            <person name="Dunlap C."/>
        </authorList>
    </citation>
    <scope>NUCLEOTIDE SEQUENCE [LARGE SCALE GENOMIC DNA]</scope>
    <source>
        <strain evidence="2 3">JCM 15085</strain>
    </source>
</reference>
<organism evidence="2 3">
    <name type="scientific">Brevibacillus panacihumi</name>
    <dbReference type="NCBI Taxonomy" id="497735"/>
    <lineage>
        <taxon>Bacteria</taxon>
        <taxon>Bacillati</taxon>
        <taxon>Bacillota</taxon>
        <taxon>Bacilli</taxon>
        <taxon>Bacillales</taxon>
        <taxon>Paenibacillaceae</taxon>
        <taxon>Brevibacillus</taxon>
    </lineage>
</organism>
<dbReference type="AlphaFoldDB" id="A0A3M8CZW5"/>
<accession>A0A3M8CZW5</accession>
<dbReference type="Proteomes" id="UP000281915">
    <property type="component" value="Unassembled WGS sequence"/>
</dbReference>
<evidence type="ECO:0000313" key="3">
    <source>
        <dbReference type="Proteomes" id="UP000281915"/>
    </source>
</evidence>
<evidence type="ECO:0008006" key="4">
    <source>
        <dbReference type="Google" id="ProtNLM"/>
    </source>
</evidence>
<sequence>MKKRWLSALVVLAVAGVGSVGSTALGEGDMRVFLGGERVATNLPASSAEPLEEVINSMGGFVDYDEHTGKMEIIKPNVNILVLEGIQQTRNKTIVFSNPVKGYSDKDVPRTFNVFVEVDEAPVAKDLRMRVELIAPDGKTVDRGKEWKYSTQNANSFYFSEPFVSTKLDKYGTYKVQVLMKYDHAKDYIVVGENTFTVGR</sequence>
<evidence type="ECO:0000313" key="2">
    <source>
        <dbReference type="EMBL" id="RNB80861.1"/>
    </source>
</evidence>
<name>A0A3M8CZW5_9BACL</name>
<dbReference type="EMBL" id="RHHT01000015">
    <property type="protein sequence ID" value="RNB80861.1"/>
    <property type="molecule type" value="Genomic_DNA"/>
</dbReference>
<evidence type="ECO:0000256" key="1">
    <source>
        <dbReference type="SAM" id="SignalP"/>
    </source>
</evidence>
<gene>
    <name evidence="2" type="ORF">EDM58_08480</name>
</gene>
<dbReference type="RefSeq" id="WP_122912943.1">
    <property type="nucleotide sequence ID" value="NZ_RHHT01000015.1"/>
</dbReference>
<proteinExistence type="predicted"/>